<dbReference type="InterPro" id="IPR028994">
    <property type="entry name" value="Integrin_alpha_N"/>
</dbReference>
<keyword evidence="3" id="KW-1185">Reference proteome</keyword>
<dbReference type="EMBL" id="CP051167">
    <property type="protein sequence ID" value="QIZ69745.1"/>
    <property type="molecule type" value="Genomic_DNA"/>
</dbReference>
<keyword evidence="1" id="KW-0732">Signal</keyword>
<protein>
    <recommendedName>
        <fullName evidence="4">VCBS repeat-containing protein</fullName>
    </recommendedName>
</protein>
<organism evidence="2 3">
    <name type="scientific">Oxynema aestuarii AP17</name>
    <dbReference type="NCBI Taxonomy" id="2064643"/>
    <lineage>
        <taxon>Bacteria</taxon>
        <taxon>Bacillati</taxon>
        <taxon>Cyanobacteriota</taxon>
        <taxon>Cyanophyceae</taxon>
        <taxon>Oscillatoriophycideae</taxon>
        <taxon>Oscillatoriales</taxon>
        <taxon>Oscillatoriaceae</taxon>
        <taxon>Oxynema</taxon>
        <taxon>Oxynema aestuarii</taxon>
    </lineage>
</organism>
<dbReference type="InterPro" id="IPR013517">
    <property type="entry name" value="FG-GAP"/>
</dbReference>
<dbReference type="Pfam" id="PF13517">
    <property type="entry name" value="FG-GAP_3"/>
    <property type="match status" value="1"/>
</dbReference>
<reference evidence="2 3" key="1">
    <citation type="submission" date="2020-04" db="EMBL/GenBank/DDBJ databases">
        <authorList>
            <person name="Basu S."/>
            <person name="Maruthanayagam V."/>
            <person name="Chakraborty S."/>
            <person name="Pramanik A."/>
            <person name="Mukherjee J."/>
            <person name="Brink B."/>
        </authorList>
    </citation>
    <scope>NUCLEOTIDE SEQUENCE [LARGE SCALE GENOMIC DNA]</scope>
    <source>
        <strain evidence="2 3">AP17</strain>
    </source>
</reference>
<dbReference type="SUPFAM" id="SSF69318">
    <property type="entry name" value="Integrin alpha N-terminal domain"/>
    <property type="match status" value="1"/>
</dbReference>
<accession>A0A6H1TTH6</accession>
<evidence type="ECO:0008006" key="4">
    <source>
        <dbReference type="Google" id="ProtNLM"/>
    </source>
</evidence>
<sequence>MGSSTEQTASVVFDFDRNGVNDFAIAARSRGPSIVGYRRSATGWDAYAIEPETLAIEAGGVDYDIDGDGDRDLDVVVGEHQLEHPETAKVYWFENRDGVGLQWKSHLVAVGDEHHDGTQAIDLDRDGDLDLISIGWGHDRVLIYENIRVSGDLHASPEP</sequence>
<dbReference type="Proteomes" id="UP000500857">
    <property type="component" value="Chromosome"/>
</dbReference>
<evidence type="ECO:0000256" key="1">
    <source>
        <dbReference type="ARBA" id="ARBA00022729"/>
    </source>
</evidence>
<evidence type="ECO:0000313" key="2">
    <source>
        <dbReference type="EMBL" id="QIZ69745.1"/>
    </source>
</evidence>
<name>A0A6H1TTH6_9CYAN</name>
<gene>
    <name evidence="2" type="ORF">HCG48_03420</name>
</gene>
<evidence type="ECO:0000313" key="3">
    <source>
        <dbReference type="Proteomes" id="UP000500857"/>
    </source>
</evidence>
<proteinExistence type="predicted"/>
<dbReference type="KEGG" id="oxy:HCG48_03420"/>
<dbReference type="RefSeq" id="WP_168567902.1">
    <property type="nucleotide sequence ID" value="NZ_CP051167.1"/>
</dbReference>
<dbReference type="AlphaFoldDB" id="A0A6H1TTH6"/>